<gene>
    <name evidence="3" type="ORF">B1A_12616</name>
</gene>
<dbReference type="InterPro" id="IPR020846">
    <property type="entry name" value="MFS_dom"/>
</dbReference>
<keyword evidence="1" id="KW-0472">Membrane</keyword>
<feature type="transmembrane region" description="Helical" evidence="1">
    <location>
        <begin position="126"/>
        <end position="148"/>
    </location>
</feature>
<reference evidence="3" key="2">
    <citation type="journal article" date="2014" name="ISME J.">
        <title>Microbial stratification in low pH oxic and suboxic macroscopic growths along an acid mine drainage.</title>
        <authorList>
            <person name="Mendez-Garcia C."/>
            <person name="Mesa V."/>
            <person name="Sprenger R.R."/>
            <person name="Richter M."/>
            <person name="Diez M.S."/>
            <person name="Solano J."/>
            <person name="Bargiela R."/>
            <person name="Golyshina O.V."/>
            <person name="Manteca A."/>
            <person name="Ramos J.L."/>
            <person name="Gallego J.R."/>
            <person name="Llorente I."/>
            <person name="Martins Dos Santos V.A."/>
            <person name="Jensen O.N."/>
            <person name="Pelaez A.I."/>
            <person name="Sanchez J."/>
            <person name="Ferrer M."/>
        </authorList>
    </citation>
    <scope>NUCLEOTIDE SEQUENCE</scope>
</reference>
<dbReference type="InterPro" id="IPR011701">
    <property type="entry name" value="MFS"/>
</dbReference>
<dbReference type="AlphaFoldDB" id="T1BET0"/>
<feature type="domain" description="Major facilitator superfamily (MFS) profile" evidence="2">
    <location>
        <begin position="89"/>
        <end position="251"/>
    </location>
</feature>
<keyword evidence="1" id="KW-1133">Transmembrane helix</keyword>
<evidence type="ECO:0000256" key="1">
    <source>
        <dbReference type="SAM" id="Phobius"/>
    </source>
</evidence>
<dbReference type="Pfam" id="PF07690">
    <property type="entry name" value="MFS_1"/>
    <property type="match status" value="1"/>
</dbReference>
<keyword evidence="1" id="KW-0812">Transmembrane</keyword>
<dbReference type="InterPro" id="IPR036259">
    <property type="entry name" value="MFS_trans_sf"/>
</dbReference>
<dbReference type="EMBL" id="AUZX01009181">
    <property type="protein sequence ID" value="EQD52670.1"/>
    <property type="molecule type" value="Genomic_DNA"/>
</dbReference>
<comment type="caution">
    <text evidence="3">The sequence shown here is derived from an EMBL/GenBank/DDBJ whole genome shotgun (WGS) entry which is preliminary data.</text>
</comment>
<protein>
    <submittedName>
        <fullName evidence="3">Major facilitator superfamily MFS_1</fullName>
    </submittedName>
</protein>
<organism evidence="3">
    <name type="scientific">mine drainage metagenome</name>
    <dbReference type="NCBI Taxonomy" id="410659"/>
    <lineage>
        <taxon>unclassified sequences</taxon>
        <taxon>metagenomes</taxon>
        <taxon>ecological metagenomes</taxon>
    </lineage>
</organism>
<feature type="transmembrane region" description="Helical" evidence="1">
    <location>
        <begin position="89"/>
        <end position="114"/>
    </location>
</feature>
<dbReference type="GO" id="GO:0022857">
    <property type="term" value="F:transmembrane transporter activity"/>
    <property type="evidence" value="ECO:0007669"/>
    <property type="project" value="InterPro"/>
</dbReference>
<dbReference type="Gene3D" id="1.20.1250.20">
    <property type="entry name" value="MFS general substrate transporter like domains"/>
    <property type="match status" value="2"/>
</dbReference>
<feature type="transmembrane region" description="Helical" evidence="1">
    <location>
        <begin position="30"/>
        <end position="60"/>
    </location>
</feature>
<feature type="non-terminal residue" evidence="3">
    <location>
        <position position="1"/>
    </location>
</feature>
<evidence type="ECO:0000259" key="2">
    <source>
        <dbReference type="PROSITE" id="PS50850"/>
    </source>
</evidence>
<proteinExistence type="predicted"/>
<dbReference type="PROSITE" id="PS50850">
    <property type="entry name" value="MFS"/>
    <property type="match status" value="1"/>
</dbReference>
<dbReference type="PANTHER" id="PTHR43129">
    <property type="entry name" value="FOSMIDOMYCIN RESISTANCE PROTEIN"/>
    <property type="match status" value="1"/>
</dbReference>
<feature type="non-terminal residue" evidence="3">
    <location>
        <position position="251"/>
    </location>
</feature>
<feature type="transmembrane region" description="Helical" evidence="1">
    <location>
        <begin position="155"/>
        <end position="172"/>
    </location>
</feature>
<reference evidence="3" key="1">
    <citation type="submission" date="2013-08" db="EMBL/GenBank/DDBJ databases">
        <authorList>
            <person name="Mendez C."/>
            <person name="Richter M."/>
            <person name="Ferrer M."/>
            <person name="Sanchez J."/>
        </authorList>
    </citation>
    <scope>NUCLEOTIDE SEQUENCE</scope>
</reference>
<dbReference type="SUPFAM" id="SSF103473">
    <property type="entry name" value="MFS general substrate transporter"/>
    <property type="match status" value="1"/>
</dbReference>
<evidence type="ECO:0000313" key="3">
    <source>
        <dbReference type="EMBL" id="EQD52670.1"/>
    </source>
</evidence>
<feature type="transmembrane region" description="Helical" evidence="1">
    <location>
        <begin position="178"/>
        <end position="201"/>
    </location>
</feature>
<dbReference type="PANTHER" id="PTHR43129:SF1">
    <property type="entry name" value="FOSMIDOMYCIN RESISTANCE PROTEIN"/>
    <property type="match status" value="1"/>
</dbReference>
<name>T1BET0_9ZZZZ</name>
<accession>T1BET0</accession>
<dbReference type="GO" id="GO:0005886">
    <property type="term" value="C:plasma membrane"/>
    <property type="evidence" value="ECO:0007669"/>
    <property type="project" value="TreeGrafter"/>
</dbReference>
<sequence>VSDAFDPATGRGAGANGAMGSLGRALYPTLFFVVTGLVASQASAVVVFGVVAVGAAALLWKVRVDPRQPKAPAQVTAPAPPGPWLDRNIVILTVVSFVRSAAFTGMVAWLPVYFTRERGLGLSNQLGLVITLLYAGGVLGQPLVGFLADKLDKRMVLAVTTLGAAGAAIAYLHNGGALGLALLGIFGLFTFSGFPLLMSLVADYVPKGTSSTANAFVWGPGATGGQAIGPLLVGVLALSSYSHLASSFEIL</sequence>